<organism evidence="1 2">
    <name type="scientific">Asbolus verrucosus</name>
    <name type="common">Desert ironclad beetle</name>
    <dbReference type="NCBI Taxonomy" id="1661398"/>
    <lineage>
        <taxon>Eukaryota</taxon>
        <taxon>Metazoa</taxon>
        <taxon>Ecdysozoa</taxon>
        <taxon>Arthropoda</taxon>
        <taxon>Hexapoda</taxon>
        <taxon>Insecta</taxon>
        <taxon>Pterygota</taxon>
        <taxon>Neoptera</taxon>
        <taxon>Endopterygota</taxon>
        <taxon>Coleoptera</taxon>
        <taxon>Polyphaga</taxon>
        <taxon>Cucujiformia</taxon>
        <taxon>Tenebrionidae</taxon>
        <taxon>Pimeliinae</taxon>
        <taxon>Asbolus</taxon>
    </lineage>
</organism>
<comment type="caution">
    <text evidence="1">The sequence shown here is derived from an EMBL/GenBank/DDBJ whole genome shotgun (WGS) entry which is preliminary data.</text>
</comment>
<name>A0A482W3E9_ASBVE</name>
<dbReference type="Proteomes" id="UP000292052">
    <property type="component" value="Unassembled WGS sequence"/>
</dbReference>
<proteinExistence type="predicted"/>
<keyword evidence="2" id="KW-1185">Reference proteome</keyword>
<reference evidence="1 2" key="1">
    <citation type="submission" date="2017-03" db="EMBL/GenBank/DDBJ databases">
        <title>Genome of the blue death feigning beetle - Asbolus verrucosus.</title>
        <authorList>
            <person name="Rider S.D."/>
        </authorList>
    </citation>
    <scope>NUCLEOTIDE SEQUENCE [LARGE SCALE GENOMIC DNA]</scope>
    <source>
        <strain evidence="1">Butters</strain>
        <tissue evidence="1">Head and leg muscle</tissue>
    </source>
</reference>
<dbReference type="AlphaFoldDB" id="A0A482W3E9"/>
<sequence length="68" mass="7975">MTLSETVCRNFSVHHLNTLNKRSRINKEYYHKKCLEISLIIPVLYLTKLILCGEKDGVIPNFNPCFHQ</sequence>
<evidence type="ECO:0000313" key="2">
    <source>
        <dbReference type="Proteomes" id="UP000292052"/>
    </source>
</evidence>
<accession>A0A482W3E9</accession>
<gene>
    <name evidence="1" type="ORF">BDFB_008373</name>
</gene>
<dbReference type="EMBL" id="QDEB01032459">
    <property type="protein sequence ID" value="RZC39630.1"/>
    <property type="molecule type" value="Genomic_DNA"/>
</dbReference>
<protein>
    <submittedName>
        <fullName evidence="1">Uncharacterized protein</fullName>
    </submittedName>
</protein>
<evidence type="ECO:0000313" key="1">
    <source>
        <dbReference type="EMBL" id="RZC39630.1"/>
    </source>
</evidence>